<dbReference type="GO" id="GO:0004888">
    <property type="term" value="F:transmembrane signaling receptor activity"/>
    <property type="evidence" value="ECO:0007669"/>
    <property type="project" value="InterPro"/>
</dbReference>
<dbReference type="PANTHER" id="PTHR43531:SF14">
    <property type="entry name" value="METHYL-ACCEPTING CHEMOTAXIS PROTEIN I-RELATED"/>
    <property type="match status" value="1"/>
</dbReference>
<comment type="similarity">
    <text evidence="3">Belongs to the methyl-accepting chemotaxis (MCP) protein family.</text>
</comment>
<dbReference type="InterPro" id="IPR024478">
    <property type="entry name" value="HlyB_4HB_MCP"/>
</dbReference>
<dbReference type="PANTHER" id="PTHR43531">
    <property type="entry name" value="PROTEIN ICFG"/>
    <property type="match status" value="1"/>
</dbReference>
<dbReference type="GO" id="GO:0006935">
    <property type="term" value="P:chemotaxis"/>
    <property type="evidence" value="ECO:0007669"/>
    <property type="project" value="InterPro"/>
</dbReference>
<keyword evidence="5" id="KW-0812">Transmembrane</keyword>
<dbReference type="AlphaFoldDB" id="A0A2N7W7F8"/>
<feature type="transmembrane region" description="Helical" evidence="5">
    <location>
        <begin position="12"/>
        <end position="36"/>
    </location>
</feature>
<keyword evidence="4" id="KW-0807">Transducer</keyword>
<comment type="subcellular location">
    <subcellularLocation>
        <location evidence="1">Membrane</location>
    </subcellularLocation>
</comment>
<dbReference type="SMART" id="SM00283">
    <property type="entry name" value="MA"/>
    <property type="match status" value="1"/>
</dbReference>
<protein>
    <submittedName>
        <fullName evidence="7">Methyl-accepting chemotaxis protein</fullName>
    </submittedName>
</protein>
<organism evidence="7 8">
    <name type="scientific">Trinickia soli</name>
    <dbReference type="NCBI Taxonomy" id="380675"/>
    <lineage>
        <taxon>Bacteria</taxon>
        <taxon>Pseudomonadati</taxon>
        <taxon>Pseudomonadota</taxon>
        <taxon>Betaproteobacteria</taxon>
        <taxon>Burkholderiales</taxon>
        <taxon>Burkholderiaceae</taxon>
        <taxon>Trinickia</taxon>
    </lineage>
</organism>
<keyword evidence="8" id="KW-1185">Reference proteome</keyword>
<accession>A0A2N7W7F8</accession>
<evidence type="ECO:0000259" key="6">
    <source>
        <dbReference type="PROSITE" id="PS50111"/>
    </source>
</evidence>
<name>A0A2N7W7F8_9BURK</name>
<proteinExistence type="inferred from homology"/>
<dbReference type="InterPro" id="IPR004089">
    <property type="entry name" value="MCPsignal_dom"/>
</dbReference>
<feature type="domain" description="Methyl-accepting transducer" evidence="6">
    <location>
        <begin position="272"/>
        <end position="501"/>
    </location>
</feature>
<dbReference type="FunFam" id="1.10.287.950:FF:000001">
    <property type="entry name" value="Methyl-accepting chemotaxis sensory transducer"/>
    <property type="match status" value="1"/>
</dbReference>
<evidence type="ECO:0000313" key="7">
    <source>
        <dbReference type="EMBL" id="PMS25335.1"/>
    </source>
</evidence>
<evidence type="ECO:0000256" key="1">
    <source>
        <dbReference type="ARBA" id="ARBA00004370"/>
    </source>
</evidence>
<dbReference type="InterPro" id="IPR051310">
    <property type="entry name" value="MCP_chemotaxis"/>
</dbReference>
<gene>
    <name evidence="7" type="ORF">C0Z19_10325</name>
</gene>
<evidence type="ECO:0000256" key="2">
    <source>
        <dbReference type="ARBA" id="ARBA00022481"/>
    </source>
</evidence>
<evidence type="ECO:0000256" key="4">
    <source>
        <dbReference type="PROSITE-ProRule" id="PRU00284"/>
    </source>
</evidence>
<sequence length="518" mass="54117">MNRLDRLTVLSKLLCAFALVIGLGMIVGGVGVWGIATMHGIAADLGTAQMDGLYAIEETNKYRLDADLSGANLDFAADAAAKQKLQQRMADALVSIHQNLDRFAQAIGDDRGHQIVADVRAKEQVWDRFIRIQVGSESMPAGMDHTEMVREVIAASDALRESLEAAIRYKHAVATDSVAEATARFESLRAIMFAFMGASLLAGAGLAWLIARRLSRQLGGEPGYAAHIASRIAAGDLSVRIETRAGDRSSLLWALKDMRDHLAGIVARIGASSEAIAGASQQLARGNADLSLRTEQGAAALQETASSMEELSSTVRHNADNAAQASTLAGAASGVATQSGTLVEEVVETMRELANGSKRMTDIIAAIEGIAFQTNILALNAAVEAARAGEQGRGFAVVAGEVRSLAQRSAVSAKEIKALIETSTARVDSGAALAERAGATMSEVVRAVQRVTDIMGEISAASGEQTKGIEQVTIAVSQMDHTTQQNAALVEEAAAAAGSMAEQAGQLKAAVAVFELGA</sequence>
<dbReference type="RefSeq" id="WP_102609725.1">
    <property type="nucleotide sequence ID" value="NZ_CADIKD010000010.1"/>
</dbReference>
<dbReference type="Pfam" id="PF00015">
    <property type="entry name" value="MCPsignal"/>
    <property type="match status" value="1"/>
</dbReference>
<dbReference type="GO" id="GO:0007165">
    <property type="term" value="P:signal transduction"/>
    <property type="evidence" value="ECO:0007669"/>
    <property type="project" value="UniProtKB-KW"/>
</dbReference>
<dbReference type="SUPFAM" id="SSF58104">
    <property type="entry name" value="Methyl-accepting chemotaxis protein (MCP) signaling domain"/>
    <property type="match status" value="1"/>
</dbReference>
<dbReference type="Pfam" id="PF12729">
    <property type="entry name" value="4HB_MCP_1"/>
    <property type="match status" value="1"/>
</dbReference>
<dbReference type="PROSITE" id="PS50111">
    <property type="entry name" value="CHEMOTAXIS_TRANSDUC_2"/>
    <property type="match status" value="1"/>
</dbReference>
<dbReference type="Proteomes" id="UP000235347">
    <property type="component" value="Unassembled WGS sequence"/>
</dbReference>
<dbReference type="Gene3D" id="1.10.287.950">
    <property type="entry name" value="Methyl-accepting chemotaxis protein"/>
    <property type="match status" value="1"/>
</dbReference>
<reference evidence="7 8" key="1">
    <citation type="submission" date="2018-01" db="EMBL/GenBank/DDBJ databases">
        <title>Whole genome analyses suggest that Burkholderia sensu lato contains two further novel genera in the rhizoxinica-symbiotica group Mycetohabitans gen. nov., and Trinickia gen. nov.: implications for the evolution of diazotrophy and nodulation in the Burkholderiaceae.</title>
        <authorList>
            <person name="Estrada-de los Santos P."/>
            <person name="Palmer M."/>
            <person name="Chavez-Ramirez B."/>
            <person name="Beukes C."/>
            <person name="Steenkamp E.T."/>
            <person name="Hirsch A.M."/>
            <person name="Manyaka P."/>
            <person name="Maluk M."/>
            <person name="Lafos M."/>
            <person name="Crook M."/>
            <person name="Gross E."/>
            <person name="Simon M.F."/>
            <person name="Bueno dos Reis Junior F."/>
            <person name="Poole P.S."/>
            <person name="Venter S.N."/>
            <person name="James E.K."/>
        </authorList>
    </citation>
    <scope>NUCLEOTIDE SEQUENCE [LARGE SCALE GENOMIC DNA]</scope>
    <source>
        <strain evidence="7 8">GP25-8</strain>
    </source>
</reference>
<keyword evidence="5" id="KW-1133">Transmembrane helix</keyword>
<evidence type="ECO:0000256" key="5">
    <source>
        <dbReference type="SAM" id="Phobius"/>
    </source>
</evidence>
<keyword evidence="5" id="KW-0472">Membrane</keyword>
<dbReference type="EMBL" id="PNYB01000007">
    <property type="protein sequence ID" value="PMS25335.1"/>
    <property type="molecule type" value="Genomic_DNA"/>
</dbReference>
<evidence type="ECO:0000313" key="8">
    <source>
        <dbReference type="Proteomes" id="UP000235347"/>
    </source>
</evidence>
<evidence type="ECO:0000256" key="3">
    <source>
        <dbReference type="ARBA" id="ARBA00029447"/>
    </source>
</evidence>
<comment type="caution">
    <text evidence="7">The sequence shown here is derived from an EMBL/GenBank/DDBJ whole genome shotgun (WGS) entry which is preliminary data.</text>
</comment>
<keyword evidence="2" id="KW-0488">Methylation</keyword>
<dbReference type="InterPro" id="IPR004090">
    <property type="entry name" value="Chemotax_Me-accpt_rcpt"/>
</dbReference>
<dbReference type="GO" id="GO:0005886">
    <property type="term" value="C:plasma membrane"/>
    <property type="evidence" value="ECO:0007669"/>
    <property type="project" value="TreeGrafter"/>
</dbReference>
<dbReference type="PRINTS" id="PR00260">
    <property type="entry name" value="CHEMTRNSDUCR"/>
</dbReference>
<dbReference type="CDD" id="cd11386">
    <property type="entry name" value="MCP_signal"/>
    <property type="match status" value="1"/>
</dbReference>